<evidence type="ECO:0000313" key="3">
    <source>
        <dbReference type="Proteomes" id="UP000005439"/>
    </source>
</evidence>
<evidence type="ECO:0000259" key="1">
    <source>
        <dbReference type="Pfam" id="PF00814"/>
    </source>
</evidence>
<sequence>MGYKVLGWDASGPSLSVGLIDDGRVVADITWARPRLAGTHLVSWIDQLVREFGRPDGLAVGVGPGSFTGVRVAVTAAKAYAAIWGVPVKGVSSLAAWARGVAPPAYVVVTSERRGSAFYLGYYWVGPSGPEPLIPDTAINGALPEGFPLTREVVVLGPAAEDAQWLSRIGRQARPGQAILSGGQVALTAWPAVQWGESDDPLTLAPAYLRPPAASV</sequence>
<accession>G8TXV2</accession>
<dbReference type="InterPro" id="IPR043129">
    <property type="entry name" value="ATPase_NBD"/>
</dbReference>
<name>G8TXV2_SULAD</name>
<dbReference type="NCBIfam" id="TIGR03725">
    <property type="entry name" value="T6A_YeaZ"/>
    <property type="match status" value="1"/>
</dbReference>
<protein>
    <submittedName>
        <fullName evidence="2">Universal protein YeaZ</fullName>
    </submittedName>
</protein>
<gene>
    <name evidence="2" type="ordered locus">Sulac_2696</name>
</gene>
<reference evidence="2 3" key="2">
    <citation type="journal article" date="2012" name="Stand. Genomic Sci.">
        <title>Complete genome sequence of the moderately thermophilic mineral-sulfide-oxidizing firmicute Sulfobacillus acidophilus type strain (NAL(T)).</title>
        <authorList>
            <person name="Anderson I."/>
            <person name="Chertkov O."/>
            <person name="Chen A."/>
            <person name="Saunders E."/>
            <person name="Lapidus A."/>
            <person name="Nolan M."/>
            <person name="Lucas S."/>
            <person name="Hammon N."/>
            <person name="Deshpande S."/>
            <person name="Cheng J.F."/>
            <person name="Han C."/>
            <person name="Tapia R."/>
            <person name="Goodwin L.A."/>
            <person name="Pitluck S."/>
            <person name="Liolios K."/>
            <person name="Pagani I."/>
            <person name="Ivanova N."/>
            <person name="Mikhailova N."/>
            <person name="Pati A."/>
            <person name="Palaniappan K."/>
            <person name="Land M."/>
            <person name="Pan C."/>
            <person name="Rohde M."/>
            <person name="Pukall R."/>
            <person name="Goker M."/>
            <person name="Detter J.C."/>
            <person name="Woyke T."/>
            <person name="Bristow J."/>
            <person name="Eisen J.A."/>
            <person name="Markowitz V."/>
            <person name="Hugenholtz P."/>
            <person name="Kyrpides N.C."/>
            <person name="Klenk H.P."/>
            <person name="Mavromatis K."/>
        </authorList>
    </citation>
    <scope>NUCLEOTIDE SEQUENCE [LARGE SCALE GENOMIC DNA]</scope>
    <source>
        <strain evidence="3">ATCC 700253 / DSM 10332 / NAL</strain>
    </source>
</reference>
<dbReference type="PATRIC" id="fig|679936.5.peg.2790"/>
<dbReference type="STRING" id="679936.Sulac_2696"/>
<dbReference type="AlphaFoldDB" id="G8TXV2"/>
<dbReference type="KEGG" id="sap:Sulac_2696"/>
<dbReference type="SUPFAM" id="SSF53067">
    <property type="entry name" value="Actin-like ATPase domain"/>
    <property type="match status" value="1"/>
</dbReference>
<keyword evidence="3" id="KW-1185">Reference proteome</keyword>
<organism evidence="2 3">
    <name type="scientific">Sulfobacillus acidophilus (strain ATCC 700253 / DSM 10332 / NAL)</name>
    <dbReference type="NCBI Taxonomy" id="679936"/>
    <lineage>
        <taxon>Bacteria</taxon>
        <taxon>Bacillati</taxon>
        <taxon>Bacillota</taxon>
        <taxon>Clostridia</taxon>
        <taxon>Eubacteriales</taxon>
        <taxon>Clostridiales Family XVII. Incertae Sedis</taxon>
        <taxon>Sulfobacillus</taxon>
    </lineage>
</organism>
<dbReference type="Proteomes" id="UP000005439">
    <property type="component" value="Chromosome"/>
</dbReference>
<dbReference type="GO" id="GO:0002949">
    <property type="term" value="P:tRNA threonylcarbamoyladenosine modification"/>
    <property type="evidence" value="ECO:0007669"/>
    <property type="project" value="InterPro"/>
</dbReference>
<dbReference type="InterPro" id="IPR022496">
    <property type="entry name" value="T6A_TsaB"/>
</dbReference>
<dbReference type="Gene3D" id="3.30.420.40">
    <property type="match status" value="1"/>
</dbReference>
<dbReference type="HOGENOM" id="CLU_064886_3_0_9"/>
<reference evidence="3" key="1">
    <citation type="submission" date="2011-12" db="EMBL/GenBank/DDBJ databases">
        <title>The complete genome of chromosome of Sulfobacillus acidophilus DSM 10332.</title>
        <authorList>
            <person name="Lucas S."/>
            <person name="Han J."/>
            <person name="Lapidus A."/>
            <person name="Bruce D."/>
            <person name="Goodwin L."/>
            <person name="Pitluck S."/>
            <person name="Peters L."/>
            <person name="Kyrpides N."/>
            <person name="Mavromatis K."/>
            <person name="Ivanova N."/>
            <person name="Mikhailova N."/>
            <person name="Chertkov O."/>
            <person name="Saunders E."/>
            <person name="Detter J.C."/>
            <person name="Tapia R."/>
            <person name="Han C."/>
            <person name="Land M."/>
            <person name="Hauser L."/>
            <person name="Markowitz V."/>
            <person name="Cheng J.-F."/>
            <person name="Hugenholtz P."/>
            <person name="Woyke T."/>
            <person name="Wu D."/>
            <person name="Pukall R."/>
            <person name="Gehrich-Schroeter G."/>
            <person name="Schneider S."/>
            <person name="Klenk H.-P."/>
            <person name="Eisen J.A."/>
        </authorList>
    </citation>
    <scope>NUCLEOTIDE SEQUENCE [LARGE SCALE GENOMIC DNA]</scope>
    <source>
        <strain evidence="3">ATCC 700253 / DSM 10332 / NAL</strain>
    </source>
</reference>
<dbReference type="InterPro" id="IPR000905">
    <property type="entry name" value="Gcp-like_dom"/>
</dbReference>
<dbReference type="EMBL" id="CP003179">
    <property type="protein sequence ID" value="AEW06158.1"/>
    <property type="molecule type" value="Genomic_DNA"/>
</dbReference>
<evidence type="ECO:0000313" key="2">
    <source>
        <dbReference type="EMBL" id="AEW06158.1"/>
    </source>
</evidence>
<feature type="domain" description="Gcp-like" evidence="1">
    <location>
        <begin position="45"/>
        <end position="120"/>
    </location>
</feature>
<dbReference type="Pfam" id="PF00814">
    <property type="entry name" value="TsaD"/>
    <property type="match status" value="1"/>
</dbReference>
<proteinExistence type="predicted"/>